<reference evidence="8" key="1">
    <citation type="journal article" date="2021" name="Nat. Commun.">
        <title>Genomic analyses provide insights into spinach domestication and the genetic basis of agronomic traits.</title>
        <authorList>
            <person name="Cai X."/>
            <person name="Sun X."/>
            <person name="Xu C."/>
            <person name="Sun H."/>
            <person name="Wang X."/>
            <person name="Ge C."/>
            <person name="Zhang Z."/>
            <person name="Wang Q."/>
            <person name="Fei Z."/>
            <person name="Jiao C."/>
            <person name="Wang Q."/>
        </authorList>
    </citation>
    <scope>NUCLEOTIDE SEQUENCE [LARGE SCALE GENOMIC DNA]</scope>
    <source>
        <strain evidence="8">cv. Varoflay</strain>
    </source>
</reference>
<proteinExistence type="inferred from homology"/>
<keyword evidence="8" id="KW-1185">Reference proteome</keyword>
<evidence type="ECO:0000256" key="7">
    <source>
        <dbReference type="SAM" id="Phobius"/>
    </source>
</evidence>
<keyword evidence="5 7" id="KW-0472">Membrane</keyword>
<protein>
    <submittedName>
        <fullName evidence="9">Protein NRT1/ PTR FAMILY 5.11 isoform X1</fullName>
    </submittedName>
</protein>
<dbReference type="RefSeq" id="XP_056682929.1">
    <property type="nucleotide sequence ID" value="XM_056826951.1"/>
</dbReference>
<evidence type="ECO:0000256" key="6">
    <source>
        <dbReference type="SAM" id="MobiDB-lite"/>
    </source>
</evidence>
<dbReference type="InterPro" id="IPR000109">
    <property type="entry name" value="POT_fam"/>
</dbReference>
<evidence type="ECO:0000256" key="4">
    <source>
        <dbReference type="ARBA" id="ARBA00022989"/>
    </source>
</evidence>
<dbReference type="InterPro" id="IPR036259">
    <property type="entry name" value="MFS_trans_sf"/>
</dbReference>
<feature type="region of interest" description="Disordered" evidence="6">
    <location>
        <begin position="553"/>
        <end position="576"/>
    </location>
</feature>
<comment type="subcellular location">
    <subcellularLocation>
        <location evidence="1">Membrane</location>
        <topology evidence="1">Multi-pass membrane protein</topology>
    </subcellularLocation>
</comment>
<feature type="transmembrane region" description="Helical" evidence="7">
    <location>
        <begin position="142"/>
        <end position="162"/>
    </location>
</feature>
<accession>A0ABM3QHU6</accession>
<dbReference type="Proteomes" id="UP000813463">
    <property type="component" value="Chromosome 4"/>
</dbReference>
<dbReference type="PANTHER" id="PTHR11654">
    <property type="entry name" value="OLIGOPEPTIDE TRANSPORTER-RELATED"/>
    <property type="match status" value="1"/>
</dbReference>
<feature type="transmembrane region" description="Helical" evidence="7">
    <location>
        <begin position="216"/>
        <end position="249"/>
    </location>
</feature>
<evidence type="ECO:0000256" key="2">
    <source>
        <dbReference type="ARBA" id="ARBA00005982"/>
    </source>
</evidence>
<evidence type="ECO:0000313" key="8">
    <source>
        <dbReference type="Proteomes" id="UP000813463"/>
    </source>
</evidence>
<dbReference type="Pfam" id="PF00854">
    <property type="entry name" value="PTR2"/>
    <property type="match status" value="1"/>
</dbReference>
<organism evidence="8 9">
    <name type="scientific">Spinacia oleracea</name>
    <name type="common">Spinach</name>
    <dbReference type="NCBI Taxonomy" id="3562"/>
    <lineage>
        <taxon>Eukaryota</taxon>
        <taxon>Viridiplantae</taxon>
        <taxon>Streptophyta</taxon>
        <taxon>Embryophyta</taxon>
        <taxon>Tracheophyta</taxon>
        <taxon>Spermatophyta</taxon>
        <taxon>Magnoliopsida</taxon>
        <taxon>eudicotyledons</taxon>
        <taxon>Gunneridae</taxon>
        <taxon>Pentapetalae</taxon>
        <taxon>Caryophyllales</taxon>
        <taxon>Chenopodiaceae</taxon>
        <taxon>Chenopodioideae</taxon>
        <taxon>Anserineae</taxon>
        <taxon>Spinacia</taxon>
    </lineage>
</organism>
<feature type="transmembrane region" description="Helical" evidence="7">
    <location>
        <begin position="486"/>
        <end position="507"/>
    </location>
</feature>
<feature type="region of interest" description="Disordered" evidence="6">
    <location>
        <begin position="169"/>
        <end position="193"/>
    </location>
</feature>
<feature type="compositionally biased region" description="Polar residues" evidence="6">
    <location>
        <begin position="554"/>
        <end position="576"/>
    </location>
</feature>
<feature type="transmembrane region" description="Helical" evidence="7">
    <location>
        <begin position="442"/>
        <end position="465"/>
    </location>
</feature>
<keyword evidence="3 7" id="KW-0812">Transmembrane</keyword>
<feature type="transmembrane region" description="Helical" evidence="7">
    <location>
        <begin position="110"/>
        <end position="135"/>
    </location>
</feature>
<evidence type="ECO:0000256" key="5">
    <source>
        <dbReference type="ARBA" id="ARBA00023136"/>
    </source>
</evidence>
<evidence type="ECO:0000256" key="3">
    <source>
        <dbReference type="ARBA" id="ARBA00022692"/>
    </source>
</evidence>
<evidence type="ECO:0000313" key="9">
    <source>
        <dbReference type="RefSeq" id="XP_056682929.1"/>
    </source>
</evidence>
<sequence>MVLSKVPQNELLTTDTKDVEATEPEVELTTEMPRDRRSKFVRRLSKGFAFGVDTVIRVGFCIARYQFLAFITILTGDWKLSLFKAVILTNIQEGAKKLLVIPTAWLAETYLGVSLTLFISAILYSIGLAMWYLALSHFKMPLYKWGFFIMGLLLITIGQSGYESCEYSTEPEDLEKGGSNHQEQESKRQHGKGACVSFSKRALKSLLRLLIRHRSGIMAFVFVNAALNVLSFSCITLSFMMFGVSVIVLTIMTRPKKHVLAEEFGWLDKAAALTSYNVTVEQVEDTKCFIRSSCLSLVFLTYGVMTAVGDTFFIDQADEMKKQIGSFEVPIQLFVLILEAIKQVVSWITEKVNAPHNNKRFYGALRLGLGMLLSVPCFLIASVIETKILEAKRLHHRQMSVLWLTPQLLLWGIMDGLAVDGIEDFFKHEMPESVAKSYGNILAEAVVGAGKILSVGWFCLCYYAGIMIEGKPGWIGKDMQGSHLEYYYAVTALFGLVSFFLYVWVAFKQDSQVLPPPPPPPPPPPSSPHQHYSLSPLVTSVLHVRKTLSRRHLSQQINPTNTSPSVLQRTLTSCSV</sequence>
<keyword evidence="4 7" id="KW-1133">Transmembrane helix</keyword>
<evidence type="ECO:0000256" key="1">
    <source>
        <dbReference type="ARBA" id="ARBA00004141"/>
    </source>
</evidence>
<dbReference type="Gene3D" id="1.20.1250.20">
    <property type="entry name" value="MFS general substrate transporter like domains"/>
    <property type="match status" value="2"/>
</dbReference>
<feature type="transmembrane region" description="Helical" evidence="7">
    <location>
        <begin position="47"/>
        <end position="74"/>
    </location>
</feature>
<feature type="compositionally biased region" description="Basic and acidic residues" evidence="6">
    <location>
        <begin position="174"/>
        <end position="188"/>
    </location>
</feature>
<gene>
    <name evidence="9" type="primary">LOC130459523</name>
</gene>
<name>A0ABM3QHU6_SPIOL</name>
<comment type="similarity">
    <text evidence="2">Belongs to the major facilitator superfamily. Proton-dependent oligopeptide transporter (POT/PTR) (TC 2.A.17) family.</text>
</comment>
<dbReference type="GeneID" id="130459523"/>
<reference evidence="9" key="2">
    <citation type="submission" date="2025-08" db="UniProtKB">
        <authorList>
            <consortium name="RefSeq"/>
        </authorList>
    </citation>
    <scope>IDENTIFICATION</scope>
    <source>
        <tissue evidence="9">Leaf</tissue>
    </source>
</reference>
<feature type="transmembrane region" description="Helical" evidence="7">
    <location>
        <begin position="361"/>
        <end position="381"/>
    </location>
</feature>